<evidence type="ECO:0000256" key="2">
    <source>
        <dbReference type="ARBA" id="ARBA00008712"/>
    </source>
</evidence>
<dbReference type="GO" id="GO:0005615">
    <property type="term" value="C:extracellular space"/>
    <property type="evidence" value="ECO:0007669"/>
    <property type="project" value="TreeGrafter"/>
</dbReference>
<dbReference type="PANTHER" id="PTHR15040">
    <property type="entry name" value="DERMATOPONTIN-RELATED"/>
    <property type="match status" value="1"/>
</dbReference>
<dbReference type="GO" id="GO:0031012">
    <property type="term" value="C:extracellular matrix"/>
    <property type="evidence" value="ECO:0007669"/>
    <property type="project" value="TreeGrafter"/>
</dbReference>
<organism evidence="6 7">
    <name type="scientific">Patella caerulea</name>
    <name type="common">Rayed Mediterranean limpet</name>
    <dbReference type="NCBI Taxonomy" id="87958"/>
    <lineage>
        <taxon>Eukaryota</taxon>
        <taxon>Metazoa</taxon>
        <taxon>Spiralia</taxon>
        <taxon>Lophotrochozoa</taxon>
        <taxon>Mollusca</taxon>
        <taxon>Gastropoda</taxon>
        <taxon>Patellogastropoda</taxon>
        <taxon>Patelloidea</taxon>
        <taxon>Patellidae</taxon>
        <taxon>Patella</taxon>
    </lineage>
</organism>
<keyword evidence="5" id="KW-0812">Transmembrane</keyword>
<keyword evidence="7" id="KW-1185">Reference proteome</keyword>
<accession>A0AAN8J997</accession>
<dbReference type="GO" id="GO:0030199">
    <property type="term" value="P:collagen fibril organization"/>
    <property type="evidence" value="ECO:0007669"/>
    <property type="project" value="TreeGrafter"/>
</dbReference>
<evidence type="ECO:0000256" key="3">
    <source>
        <dbReference type="ARBA" id="ARBA00022525"/>
    </source>
</evidence>
<protein>
    <recommendedName>
        <fullName evidence="8">Dermatopontin</fullName>
    </recommendedName>
</protein>
<dbReference type="InterPro" id="IPR026645">
    <property type="entry name" value="Dermatopontin"/>
</dbReference>
<evidence type="ECO:0000313" key="7">
    <source>
        <dbReference type="Proteomes" id="UP001347796"/>
    </source>
</evidence>
<proteinExistence type="inferred from homology"/>
<dbReference type="EMBL" id="JAZGQO010000011">
    <property type="protein sequence ID" value="KAK6172435.1"/>
    <property type="molecule type" value="Genomic_DNA"/>
</dbReference>
<keyword evidence="3" id="KW-0964">Secreted</keyword>
<evidence type="ECO:0000256" key="5">
    <source>
        <dbReference type="SAM" id="Phobius"/>
    </source>
</evidence>
<comment type="caution">
    <text evidence="6">The sequence shown here is derived from an EMBL/GenBank/DDBJ whole genome shotgun (WGS) entry which is preliminary data.</text>
</comment>
<dbReference type="PANTHER" id="PTHR15040:SF1">
    <property type="entry name" value="DERMATOPONTIN-LIKE ISOFORM X1"/>
    <property type="match status" value="1"/>
</dbReference>
<evidence type="ECO:0000313" key="6">
    <source>
        <dbReference type="EMBL" id="KAK6172435.1"/>
    </source>
</evidence>
<keyword evidence="5" id="KW-1133">Transmembrane helix</keyword>
<dbReference type="Proteomes" id="UP001347796">
    <property type="component" value="Unassembled WGS sequence"/>
</dbReference>
<sequence>MDEHYAERQGVAVFIIIIFKVVSLFVCLVMVSVAWQNDYDRDIWFACPTGKSVTRIKSKHHNWFEDRLWEYSCGNRGELGKCQWFYNVNQYDGVLLFKCPNFGRIVATKSYHNNYYEDRRFSFQCCTPKKVKATECRFTNFVNVYDGYMDYTVPNNKFLRGAYSVHKNFIEDRIWKFEICDLDTKHNNNCKDKNKEVTHG</sequence>
<dbReference type="Pfam" id="PF14704">
    <property type="entry name" value="DERM"/>
    <property type="match status" value="1"/>
</dbReference>
<dbReference type="AlphaFoldDB" id="A0AAN8J997"/>
<evidence type="ECO:0000256" key="4">
    <source>
        <dbReference type="ARBA" id="ARBA00023157"/>
    </source>
</evidence>
<reference evidence="6 7" key="1">
    <citation type="submission" date="2024-01" db="EMBL/GenBank/DDBJ databases">
        <title>The genome of the rayed Mediterranean limpet Patella caerulea (Linnaeus, 1758).</title>
        <authorList>
            <person name="Anh-Thu Weber A."/>
            <person name="Halstead-Nussloch G."/>
        </authorList>
    </citation>
    <scope>NUCLEOTIDE SEQUENCE [LARGE SCALE GENOMIC DNA]</scope>
    <source>
        <strain evidence="6">AATW-2023a</strain>
        <tissue evidence="6">Whole specimen</tissue>
    </source>
</reference>
<keyword evidence="4" id="KW-1015">Disulfide bond</keyword>
<feature type="transmembrane region" description="Helical" evidence="5">
    <location>
        <begin position="12"/>
        <end position="35"/>
    </location>
</feature>
<keyword evidence="5" id="KW-0472">Membrane</keyword>
<gene>
    <name evidence="6" type="ORF">SNE40_016084</name>
</gene>
<evidence type="ECO:0000256" key="1">
    <source>
        <dbReference type="ARBA" id="ARBA00004613"/>
    </source>
</evidence>
<evidence type="ECO:0008006" key="8">
    <source>
        <dbReference type="Google" id="ProtNLM"/>
    </source>
</evidence>
<name>A0AAN8J997_PATCE</name>
<comment type="subcellular location">
    <subcellularLocation>
        <location evidence="1">Secreted</location>
    </subcellularLocation>
</comment>
<comment type="similarity">
    <text evidence="2">Belongs to the dermatopontin family.</text>
</comment>